<dbReference type="PROSITE" id="PS51393">
    <property type="entry name" value="LIPOXYGENASE_3"/>
    <property type="match status" value="1"/>
</dbReference>
<keyword evidence="7" id="KW-1185">Reference proteome</keyword>
<evidence type="ECO:0000259" key="5">
    <source>
        <dbReference type="PROSITE" id="PS51393"/>
    </source>
</evidence>
<dbReference type="GO" id="GO:0016702">
    <property type="term" value="F:oxidoreductase activity, acting on single donors with incorporation of molecular oxygen, incorporation of two atoms of oxygen"/>
    <property type="evidence" value="ECO:0007669"/>
    <property type="project" value="InterPro"/>
</dbReference>
<dbReference type="EMBL" id="SPLM01000109">
    <property type="protein sequence ID" value="TMW59559.1"/>
    <property type="molecule type" value="Genomic_DNA"/>
</dbReference>
<dbReference type="OrthoDB" id="407298at2759"/>
<dbReference type="GO" id="GO:0034440">
    <property type="term" value="P:lipid oxidation"/>
    <property type="evidence" value="ECO:0007669"/>
    <property type="project" value="InterPro"/>
</dbReference>
<feature type="signal peptide" evidence="4">
    <location>
        <begin position="1"/>
        <end position="17"/>
    </location>
</feature>
<sequence length="565" mass="62329">MFRGLVVLSCLGSLVQSLSIPSSGPTDGAREAAITAVAGKIANVQRTFSIAGVEYPFYDGPVNSPGSLTLEIQLKEYKELDTFKTTQPDKVYAIAAGAAATFTSMDAIANLFTLTESVLEKPMATDNSDETFGLQRLTHKSFALRLATASDLKGADLSLTDSQLADKCGKGVTAKTIVASNQLFVDDFSDAAQWNDPEHPEKYAPNVVGFFCFNKDSQKLLPIEIRFPDTKLSYTPYDTADEWTLAKMGLEAPSTQYHQIAHMAETHAVTIPLRVEMLRNMAEEHPVRALLMHHVYADFALEKASAVLLFNTSTMVDRTLGWGATGCTRFMDHHINTKVSFKNDFMSDITQRGLQHIPTHKYIQYGKLYHKTIQEFVTSFLDVYYASDEAVVADKELQGWAKGAATTASQLKDFPSSFQTKAALADTLTHVIFLCTVRHHGMNGIATWLTMTVPYSPAALWKPLPTAKLQKDQTLNLREYTSPAAVIPFTLALGATFARPVPQTENMLAAYTKAPFTAESGLTEAIKAYQVNLQAIDEAITAGEKSEKWAYDVLRPSRMSYYTWI</sequence>
<feature type="chain" id="PRO_5035482662" description="Lipoxygenase domain-containing protein" evidence="4">
    <location>
        <begin position="18"/>
        <end position="565"/>
    </location>
</feature>
<dbReference type="PANTHER" id="PTHR11771">
    <property type="entry name" value="LIPOXYGENASE"/>
    <property type="match status" value="1"/>
</dbReference>
<protein>
    <recommendedName>
        <fullName evidence="5">Lipoxygenase domain-containing protein</fullName>
    </recommendedName>
</protein>
<proteinExistence type="predicted"/>
<evidence type="ECO:0000256" key="1">
    <source>
        <dbReference type="ARBA" id="ARBA00022723"/>
    </source>
</evidence>
<dbReference type="AlphaFoldDB" id="A0A8K1CA58"/>
<comment type="caution">
    <text evidence="6">The sequence shown here is derived from an EMBL/GenBank/DDBJ whole genome shotgun (WGS) entry which is preliminary data.</text>
</comment>
<gene>
    <name evidence="6" type="ORF">Poli38472_004628</name>
</gene>
<dbReference type="InterPro" id="IPR036226">
    <property type="entry name" value="LipOase_C_sf"/>
</dbReference>
<accession>A0A8K1CA58</accession>
<organism evidence="6 7">
    <name type="scientific">Pythium oligandrum</name>
    <name type="common">Mycoparasitic fungus</name>
    <dbReference type="NCBI Taxonomy" id="41045"/>
    <lineage>
        <taxon>Eukaryota</taxon>
        <taxon>Sar</taxon>
        <taxon>Stramenopiles</taxon>
        <taxon>Oomycota</taxon>
        <taxon>Peronosporomycetes</taxon>
        <taxon>Pythiales</taxon>
        <taxon>Pythiaceae</taxon>
        <taxon>Pythium</taxon>
    </lineage>
</organism>
<dbReference type="Proteomes" id="UP000794436">
    <property type="component" value="Unassembled WGS sequence"/>
</dbReference>
<evidence type="ECO:0000256" key="4">
    <source>
        <dbReference type="SAM" id="SignalP"/>
    </source>
</evidence>
<feature type="domain" description="Lipoxygenase" evidence="5">
    <location>
        <begin position="203"/>
        <end position="565"/>
    </location>
</feature>
<dbReference type="InterPro" id="IPR000907">
    <property type="entry name" value="LipOase"/>
</dbReference>
<keyword evidence="2" id="KW-0223">Dioxygenase</keyword>
<dbReference type="InterPro" id="IPR013819">
    <property type="entry name" value="LipOase_C"/>
</dbReference>
<reference evidence="6" key="1">
    <citation type="submission" date="2019-03" db="EMBL/GenBank/DDBJ databases">
        <title>Long read genome sequence of the mycoparasitic Pythium oligandrum ATCC 38472 isolated from sugarbeet rhizosphere.</title>
        <authorList>
            <person name="Gaulin E."/>
        </authorList>
    </citation>
    <scope>NUCLEOTIDE SEQUENCE</scope>
    <source>
        <strain evidence="6">ATCC 38472_TT</strain>
    </source>
</reference>
<keyword evidence="3" id="KW-0560">Oxidoreductase</keyword>
<name>A0A8K1CA58_PYTOL</name>
<evidence type="ECO:0000313" key="7">
    <source>
        <dbReference type="Proteomes" id="UP000794436"/>
    </source>
</evidence>
<keyword evidence="1" id="KW-0479">Metal-binding</keyword>
<evidence type="ECO:0000313" key="6">
    <source>
        <dbReference type="EMBL" id="TMW59559.1"/>
    </source>
</evidence>
<dbReference type="Gene3D" id="1.20.245.10">
    <property type="entry name" value="Lipoxygenase-1, Domain 5"/>
    <property type="match status" value="1"/>
</dbReference>
<evidence type="ECO:0000256" key="3">
    <source>
        <dbReference type="ARBA" id="ARBA00023002"/>
    </source>
</evidence>
<evidence type="ECO:0000256" key="2">
    <source>
        <dbReference type="ARBA" id="ARBA00022964"/>
    </source>
</evidence>
<keyword evidence="4" id="KW-0732">Signal</keyword>
<dbReference type="SUPFAM" id="SSF48484">
    <property type="entry name" value="Lipoxigenase"/>
    <property type="match status" value="1"/>
</dbReference>
<dbReference type="Pfam" id="PF00305">
    <property type="entry name" value="Lipoxygenase"/>
    <property type="match status" value="1"/>
</dbReference>
<dbReference type="GO" id="GO:0046872">
    <property type="term" value="F:metal ion binding"/>
    <property type="evidence" value="ECO:0007669"/>
    <property type="project" value="UniProtKB-KW"/>
</dbReference>
<dbReference type="Gene3D" id="3.10.450.60">
    <property type="match status" value="1"/>
</dbReference>